<dbReference type="SUPFAM" id="SSF53098">
    <property type="entry name" value="Ribonuclease H-like"/>
    <property type="match status" value="1"/>
</dbReference>
<protein>
    <recommendedName>
        <fullName evidence="7">HAT C-terminal dimerisation domain-containing protein</fullName>
    </recommendedName>
</protein>
<evidence type="ECO:0000256" key="3">
    <source>
        <dbReference type="ARBA" id="ARBA00022771"/>
    </source>
</evidence>
<accession>A0A2N9GR53</accession>
<dbReference type="GO" id="GO:0046983">
    <property type="term" value="F:protein dimerization activity"/>
    <property type="evidence" value="ECO:0007669"/>
    <property type="project" value="InterPro"/>
</dbReference>
<proteinExistence type="predicted"/>
<dbReference type="AlphaFoldDB" id="A0A2N9GR53"/>
<evidence type="ECO:0000256" key="4">
    <source>
        <dbReference type="ARBA" id="ARBA00022833"/>
    </source>
</evidence>
<dbReference type="Pfam" id="PF05699">
    <property type="entry name" value="Dimer_Tnp_hAT"/>
    <property type="match status" value="1"/>
</dbReference>
<gene>
    <name evidence="8" type="ORF">FSB_LOCUS29722</name>
</gene>
<evidence type="ECO:0000313" key="8">
    <source>
        <dbReference type="EMBL" id="SPD01840.1"/>
    </source>
</evidence>
<dbReference type="InterPro" id="IPR052035">
    <property type="entry name" value="ZnF_BED_domain_contain"/>
</dbReference>
<evidence type="ECO:0000256" key="1">
    <source>
        <dbReference type="ARBA" id="ARBA00004123"/>
    </source>
</evidence>
<evidence type="ECO:0000259" key="7">
    <source>
        <dbReference type="Pfam" id="PF05699"/>
    </source>
</evidence>
<name>A0A2N9GR53_FAGSY</name>
<dbReference type="GO" id="GO:0005634">
    <property type="term" value="C:nucleus"/>
    <property type="evidence" value="ECO:0007669"/>
    <property type="project" value="UniProtKB-SubCell"/>
</dbReference>
<evidence type="ECO:0000256" key="5">
    <source>
        <dbReference type="ARBA" id="ARBA00023242"/>
    </source>
</evidence>
<feature type="region of interest" description="Disordered" evidence="6">
    <location>
        <begin position="1"/>
        <end position="53"/>
    </location>
</feature>
<dbReference type="EMBL" id="OIVN01002228">
    <property type="protein sequence ID" value="SPD01840.1"/>
    <property type="molecule type" value="Genomic_DNA"/>
</dbReference>
<evidence type="ECO:0000256" key="6">
    <source>
        <dbReference type="SAM" id="MobiDB-lite"/>
    </source>
</evidence>
<dbReference type="PANTHER" id="PTHR46481">
    <property type="entry name" value="ZINC FINGER BED DOMAIN-CONTAINING PROTEIN 4"/>
    <property type="match status" value="1"/>
</dbReference>
<sequence length="646" mass="70754">MNSEPPSPSPTPTHPHPHPSPTTITSTNMPAAYHHHKHQHTHPNPSPTTTATAHYNNNLKFFEFPSLQTEISTAIKNPQPIITPVQICLHNLTTCLKSHRPDQGSLGAMAICHVVVTEKDNGEIKMGGWGCGKYEVEREREKVAQPPHLLSPYLTASLPLALALNLTPHLLSPHLTASPPLAFNLMPSRFQPPHLTASRPQPHSLTPHLLSPHLTPSLLALGLTSLSLSRFRSVAVMESGDASATPVEAGAIPVEAGATPVVVGVSQPKSACTQQAGGSTPVKLSRPPTVDNASSNGGTINFLETVTKDWKGTVLEHQFLHMRCCAHILNLIVGEGLKERAGSISKVRDAVRYVKSSPNRFQIFKNYVKTLGIESKSLLCLDIATRWNSTYVMLESAVKFEKVFLRMDFEDEAYNTHFHKQQKSGGLGAPDVSDFQDYSFSKLYGSEKVAGKIANVRDVLTKLFDYYASIHSPNVEVESVSKKSTMTTDVDMSETNPYASMDLQYDLYLEAELSMGCNNELDKFLAENCEGRKDVNFDILLWWKTNSSRYQVLSKMARDVLAVPVSTVASESAFSTGGRILDPFRSSLSPNTVQVLVCSQNWLKSSVPISLRNAMDEVELLQEEYDFAFVESETSGTSSVGSSSSA</sequence>
<dbReference type="InterPro" id="IPR008906">
    <property type="entry name" value="HATC_C_dom"/>
</dbReference>
<dbReference type="GO" id="GO:0008270">
    <property type="term" value="F:zinc ion binding"/>
    <property type="evidence" value="ECO:0007669"/>
    <property type="project" value="UniProtKB-KW"/>
</dbReference>
<comment type="subcellular location">
    <subcellularLocation>
        <location evidence="1">Nucleus</location>
    </subcellularLocation>
</comment>
<evidence type="ECO:0000256" key="2">
    <source>
        <dbReference type="ARBA" id="ARBA00022723"/>
    </source>
</evidence>
<feature type="domain" description="HAT C-terminal dimerisation" evidence="7">
    <location>
        <begin position="520"/>
        <end position="603"/>
    </location>
</feature>
<keyword evidence="2" id="KW-0479">Metal-binding</keyword>
<keyword evidence="5" id="KW-0539">Nucleus</keyword>
<feature type="region of interest" description="Disordered" evidence="6">
    <location>
        <begin position="272"/>
        <end position="292"/>
    </location>
</feature>
<dbReference type="PANTHER" id="PTHR46481:SF10">
    <property type="entry name" value="ZINC FINGER BED DOMAIN-CONTAINING PROTEIN 39"/>
    <property type="match status" value="1"/>
</dbReference>
<dbReference type="InterPro" id="IPR012337">
    <property type="entry name" value="RNaseH-like_sf"/>
</dbReference>
<organism evidence="8">
    <name type="scientific">Fagus sylvatica</name>
    <name type="common">Beechnut</name>
    <dbReference type="NCBI Taxonomy" id="28930"/>
    <lineage>
        <taxon>Eukaryota</taxon>
        <taxon>Viridiplantae</taxon>
        <taxon>Streptophyta</taxon>
        <taxon>Embryophyta</taxon>
        <taxon>Tracheophyta</taxon>
        <taxon>Spermatophyta</taxon>
        <taxon>Magnoliopsida</taxon>
        <taxon>eudicotyledons</taxon>
        <taxon>Gunneridae</taxon>
        <taxon>Pentapetalae</taxon>
        <taxon>rosids</taxon>
        <taxon>fabids</taxon>
        <taxon>Fagales</taxon>
        <taxon>Fagaceae</taxon>
        <taxon>Fagus</taxon>
    </lineage>
</organism>
<feature type="compositionally biased region" description="Pro residues" evidence="6">
    <location>
        <begin position="1"/>
        <end position="20"/>
    </location>
</feature>
<reference evidence="8" key="1">
    <citation type="submission" date="2018-02" db="EMBL/GenBank/DDBJ databases">
        <authorList>
            <person name="Cohen D.B."/>
            <person name="Kent A.D."/>
        </authorList>
    </citation>
    <scope>NUCLEOTIDE SEQUENCE</scope>
</reference>
<keyword evidence="4" id="KW-0862">Zinc</keyword>
<keyword evidence="3" id="KW-0863">Zinc-finger</keyword>